<reference evidence="1 2" key="1">
    <citation type="submission" date="2019-03" db="EMBL/GenBank/DDBJ databases">
        <title>First draft genome of Liparis tanakae, snailfish: a comprehensive survey of snailfish specific genes.</title>
        <authorList>
            <person name="Kim W."/>
            <person name="Song I."/>
            <person name="Jeong J.-H."/>
            <person name="Kim D."/>
            <person name="Kim S."/>
            <person name="Ryu S."/>
            <person name="Song J.Y."/>
            <person name="Lee S.K."/>
        </authorList>
    </citation>
    <scope>NUCLEOTIDE SEQUENCE [LARGE SCALE GENOMIC DNA]</scope>
    <source>
        <tissue evidence="1">Muscle</tissue>
    </source>
</reference>
<evidence type="ECO:0000313" key="2">
    <source>
        <dbReference type="Proteomes" id="UP000314294"/>
    </source>
</evidence>
<protein>
    <submittedName>
        <fullName evidence="1">Uncharacterized protein</fullName>
    </submittedName>
</protein>
<gene>
    <name evidence="1" type="ORF">EYF80_055065</name>
</gene>
<accession>A0A4Z2F2P6</accession>
<organism evidence="1 2">
    <name type="scientific">Liparis tanakae</name>
    <name type="common">Tanaka's snailfish</name>
    <dbReference type="NCBI Taxonomy" id="230148"/>
    <lineage>
        <taxon>Eukaryota</taxon>
        <taxon>Metazoa</taxon>
        <taxon>Chordata</taxon>
        <taxon>Craniata</taxon>
        <taxon>Vertebrata</taxon>
        <taxon>Euteleostomi</taxon>
        <taxon>Actinopterygii</taxon>
        <taxon>Neopterygii</taxon>
        <taxon>Teleostei</taxon>
        <taxon>Neoteleostei</taxon>
        <taxon>Acanthomorphata</taxon>
        <taxon>Eupercaria</taxon>
        <taxon>Perciformes</taxon>
        <taxon>Cottioidei</taxon>
        <taxon>Cottales</taxon>
        <taxon>Liparidae</taxon>
        <taxon>Liparis</taxon>
    </lineage>
</organism>
<sequence>MRNRHWQTADTKKIERRTHLVPFEQVVCDFGTVVSRRLWTTEKETETERLDEGKRIRQRKRVTDAASLPVTVDEKVTEGRERRSDVSLLRSEAIGTNGDVNGGEMCPFEEIRPRAGTFHWRVRVLLVRWESFGVSGTSGAPQCVRRRYFPSRPLSERETSYTGVPLLSRFSSPAGGAQDSRAARAWTLETWRHTGGQTCYRRATDVLQTCYRRVTDVLQTC</sequence>
<dbReference type="EMBL" id="SRLO01001892">
    <property type="protein sequence ID" value="TNN34772.1"/>
    <property type="molecule type" value="Genomic_DNA"/>
</dbReference>
<dbReference type="Proteomes" id="UP000314294">
    <property type="component" value="Unassembled WGS sequence"/>
</dbReference>
<comment type="caution">
    <text evidence="1">The sequence shown here is derived from an EMBL/GenBank/DDBJ whole genome shotgun (WGS) entry which is preliminary data.</text>
</comment>
<name>A0A4Z2F2P6_9TELE</name>
<evidence type="ECO:0000313" key="1">
    <source>
        <dbReference type="EMBL" id="TNN34772.1"/>
    </source>
</evidence>
<proteinExistence type="predicted"/>
<dbReference type="AlphaFoldDB" id="A0A4Z2F2P6"/>
<keyword evidence="2" id="KW-1185">Reference proteome</keyword>